<reference evidence="3 4" key="1">
    <citation type="submission" date="2020-04" db="EMBL/GenBank/DDBJ databases">
        <authorList>
            <person name="Wallbank WR R."/>
            <person name="Pardo Diaz C."/>
            <person name="Kozak K."/>
            <person name="Martin S."/>
            <person name="Jiggins C."/>
            <person name="Moest M."/>
            <person name="Warren A I."/>
            <person name="Byers J.R.P. K."/>
            <person name="Montejo-Kovacevich G."/>
            <person name="Yen C E."/>
        </authorList>
    </citation>
    <scope>NUCLEOTIDE SEQUENCE [LARGE SCALE GENOMIC DNA]</scope>
</reference>
<comment type="caution">
    <text evidence="2">The sequence shown here is derived from an EMBL/GenBank/DDBJ whole genome shotgun (WGS) entry which is preliminary data.</text>
</comment>
<dbReference type="EMBL" id="CADEBD010000300">
    <property type="protein sequence ID" value="CAB3236060.1"/>
    <property type="molecule type" value="Genomic_DNA"/>
</dbReference>
<keyword evidence="3" id="KW-1185">Reference proteome</keyword>
<dbReference type="EMBL" id="CADEBC010000346">
    <property type="protein sequence ID" value="CAB3228498.1"/>
    <property type="molecule type" value="Genomic_DNA"/>
</dbReference>
<gene>
    <name evidence="1" type="ORF">APLA_LOCUS3637</name>
    <name evidence="2" type="ORF">APLA_LOCUS7205</name>
</gene>
<evidence type="ECO:0000313" key="3">
    <source>
        <dbReference type="Proteomes" id="UP000494106"/>
    </source>
</evidence>
<organism evidence="2 4">
    <name type="scientific">Arctia plantaginis</name>
    <name type="common">Wood tiger moth</name>
    <name type="synonym">Phalaena plantaginis</name>
    <dbReference type="NCBI Taxonomy" id="874455"/>
    <lineage>
        <taxon>Eukaryota</taxon>
        <taxon>Metazoa</taxon>
        <taxon>Ecdysozoa</taxon>
        <taxon>Arthropoda</taxon>
        <taxon>Hexapoda</taxon>
        <taxon>Insecta</taxon>
        <taxon>Pterygota</taxon>
        <taxon>Neoptera</taxon>
        <taxon>Endopterygota</taxon>
        <taxon>Lepidoptera</taxon>
        <taxon>Glossata</taxon>
        <taxon>Ditrysia</taxon>
        <taxon>Noctuoidea</taxon>
        <taxon>Erebidae</taxon>
        <taxon>Arctiinae</taxon>
        <taxon>Arctia</taxon>
    </lineage>
</organism>
<proteinExistence type="predicted"/>
<sequence>MQPLFANDVKTKPCRAAHGNIPRDTALHFESKDLTLDIGSWHYAIRLSPVNGRPPPAPLRPLFATIQQLYNAHFCQQ</sequence>
<accession>A0A8S0ZS54</accession>
<dbReference type="Proteomes" id="UP000494106">
    <property type="component" value="Unassembled WGS sequence"/>
</dbReference>
<dbReference type="Proteomes" id="UP000494256">
    <property type="component" value="Unassembled WGS sequence"/>
</dbReference>
<evidence type="ECO:0000313" key="2">
    <source>
        <dbReference type="EMBL" id="CAB3236060.1"/>
    </source>
</evidence>
<protein>
    <submittedName>
        <fullName evidence="2">Uncharacterized protein</fullName>
    </submittedName>
</protein>
<evidence type="ECO:0000313" key="4">
    <source>
        <dbReference type="Proteomes" id="UP000494256"/>
    </source>
</evidence>
<evidence type="ECO:0000313" key="1">
    <source>
        <dbReference type="EMBL" id="CAB3228498.1"/>
    </source>
</evidence>
<name>A0A8S0ZS54_ARCPL</name>
<dbReference type="AlphaFoldDB" id="A0A8S0ZS54"/>